<protein>
    <recommendedName>
        <fullName evidence="13">8-oxo-dGTP diphosphatase</fullName>
        <ecNumber evidence="12">3.6.1.55</ecNumber>
    </recommendedName>
    <alternativeName>
        <fullName evidence="16">7,8-dihydro-8-oxoguanine-triphosphatase</fullName>
    </alternativeName>
    <alternativeName>
        <fullName evidence="15">Mutator protein MutT</fullName>
    </alternativeName>
    <alternativeName>
        <fullName evidence="14">dGTP pyrophosphohydrolase</fullName>
    </alternativeName>
</protein>
<dbReference type="Pfam" id="PF14815">
    <property type="entry name" value="NUDIX_4"/>
    <property type="match status" value="1"/>
</dbReference>
<evidence type="ECO:0000256" key="18">
    <source>
        <dbReference type="PIRSR" id="PIRSR603561-2"/>
    </source>
</evidence>
<feature type="binding site" evidence="17">
    <location>
        <begin position="37"/>
        <end position="40"/>
    </location>
    <ligand>
        <name>8-oxo-dGTP</name>
        <dbReference type="ChEBI" id="CHEBI:77896"/>
    </ligand>
</feature>
<keyword evidence="7" id="KW-0378">Hydrolase</keyword>
<keyword evidence="4" id="KW-0235">DNA replication</keyword>
<dbReference type="SUPFAM" id="SSF51391">
    <property type="entry name" value="Thiamin phosphate synthase"/>
    <property type="match status" value="1"/>
</dbReference>
<evidence type="ECO:0000256" key="13">
    <source>
        <dbReference type="ARBA" id="ARBA00040794"/>
    </source>
</evidence>
<name>A0A450ZTN5_9GAMM</name>
<dbReference type="InterPro" id="IPR015797">
    <property type="entry name" value="NUDIX_hydrolase-like_dom_sf"/>
</dbReference>
<dbReference type="InterPro" id="IPR003561">
    <property type="entry name" value="Mutator_MutT"/>
</dbReference>
<evidence type="ECO:0000256" key="16">
    <source>
        <dbReference type="ARBA" id="ARBA00042798"/>
    </source>
</evidence>
<feature type="binding site" evidence="18">
    <location>
        <position position="40"/>
    </location>
    <ligand>
        <name>Mg(2+)</name>
        <dbReference type="ChEBI" id="CHEBI:18420"/>
    </ligand>
</feature>
<evidence type="ECO:0000256" key="17">
    <source>
        <dbReference type="PIRSR" id="PIRSR603561-1"/>
    </source>
</evidence>
<evidence type="ECO:0000256" key="4">
    <source>
        <dbReference type="ARBA" id="ARBA00022705"/>
    </source>
</evidence>
<dbReference type="GO" id="GO:0006281">
    <property type="term" value="P:DNA repair"/>
    <property type="evidence" value="ECO:0007669"/>
    <property type="project" value="UniProtKB-KW"/>
</dbReference>
<comment type="cofactor">
    <cofactor evidence="1 18">
        <name>Mg(2+)</name>
        <dbReference type="ChEBI" id="CHEBI:18420"/>
    </cofactor>
</comment>
<dbReference type="InterPro" id="IPR047127">
    <property type="entry name" value="MutT-like"/>
</dbReference>
<dbReference type="InterPro" id="IPR013785">
    <property type="entry name" value="Aldolase_TIM"/>
</dbReference>
<evidence type="ECO:0000256" key="8">
    <source>
        <dbReference type="ARBA" id="ARBA00022842"/>
    </source>
</evidence>
<evidence type="ECO:0000256" key="10">
    <source>
        <dbReference type="ARBA" id="ARBA00035861"/>
    </source>
</evidence>
<dbReference type="InterPro" id="IPR036206">
    <property type="entry name" value="ThiamineP_synth_sf"/>
</dbReference>
<dbReference type="GO" id="GO:0046872">
    <property type="term" value="F:metal ion binding"/>
    <property type="evidence" value="ECO:0007669"/>
    <property type="project" value="UniProtKB-KW"/>
</dbReference>
<dbReference type="PANTHER" id="PTHR47707">
    <property type="entry name" value="8-OXO-DGTP DIPHOSPHATASE"/>
    <property type="match status" value="1"/>
</dbReference>
<dbReference type="CDD" id="cd03425">
    <property type="entry name" value="NUDIX_MutT_NudA_like"/>
    <property type="match status" value="1"/>
</dbReference>
<evidence type="ECO:0000256" key="6">
    <source>
        <dbReference type="ARBA" id="ARBA00022763"/>
    </source>
</evidence>
<evidence type="ECO:0000256" key="14">
    <source>
        <dbReference type="ARBA" id="ARBA00041592"/>
    </source>
</evidence>
<dbReference type="FunFam" id="3.90.79.10:FF:000014">
    <property type="entry name" value="8-oxo-dGTP diphosphatase MutT"/>
    <property type="match status" value="1"/>
</dbReference>
<dbReference type="GO" id="GO:0008413">
    <property type="term" value="F:8-oxo-7,8-dihydroguanosine triphosphate pyrophosphatase activity"/>
    <property type="evidence" value="ECO:0007669"/>
    <property type="project" value="InterPro"/>
</dbReference>
<feature type="domain" description="Nudix hydrolase" evidence="19">
    <location>
        <begin position="5"/>
        <end position="133"/>
    </location>
</feature>
<dbReference type="InterPro" id="IPR029119">
    <property type="entry name" value="MutY_C"/>
</dbReference>
<evidence type="ECO:0000259" key="19">
    <source>
        <dbReference type="PROSITE" id="PS51462"/>
    </source>
</evidence>
<dbReference type="CDD" id="cd00564">
    <property type="entry name" value="TMP_TenI"/>
    <property type="match status" value="1"/>
</dbReference>
<evidence type="ECO:0000256" key="9">
    <source>
        <dbReference type="ARBA" id="ARBA00023204"/>
    </source>
</evidence>
<evidence type="ECO:0000256" key="1">
    <source>
        <dbReference type="ARBA" id="ARBA00001946"/>
    </source>
</evidence>
<comment type="catalytic activity">
    <reaction evidence="11">
        <text>8-oxo-GTP + H2O = 8-oxo-GMP + diphosphate + H(+)</text>
        <dbReference type="Rhea" id="RHEA:67616"/>
        <dbReference type="ChEBI" id="CHEBI:15377"/>
        <dbReference type="ChEBI" id="CHEBI:15378"/>
        <dbReference type="ChEBI" id="CHEBI:33019"/>
        <dbReference type="ChEBI" id="CHEBI:143553"/>
        <dbReference type="ChEBI" id="CHEBI:145694"/>
    </reaction>
</comment>
<comment type="similarity">
    <text evidence="2">Belongs to the Nudix hydrolase family.</text>
</comment>
<evidence type="ECO:0000313" key="20">
    <source>
        <dbReference type="EMBL" id="VFK57128.1"/>
    </source>
</evidence>
<evidence type="ECO:0000256" key="2">
    <source>
        <dbReference type="ARBA" id="ARBA00005582"/>
    </source>
</evidence>
<dbReference type="NCBIfam" id="NF006530">
    <property type="entry name" value="PRK08999.1"/>
    <property type="match status" value="1"/>
</dbReference>
<sequence>MTLAGRIHVAVAVLYNEHGEVLISRRHKSAHQGGLWEFPGGKVKYHEEVYEALSRELMEELNITVQSARALIQVPHDYIDRRVLLDVWLVTRWTGTPSGMEGQKITWVSPKSLQNYSFPAADIPIIMAICLPDTYLITPEPDLNIDSFLEILDQCLSSGIRLVQLRAKRLDNVTYEELAKKVLMRCNAKGAKCLLNANPLFAKRIGMNGVHLNSRQLLSIESIRDQYQGNSFSRDGFLVGASCHNRTELDHACRIGADFATLSPIKPTKTHPDAKLISWDQFAALSQASTIPVYALGGMSKKDLRVVWEKGGQGIAAIRSLWLGIDCNRKQ</sequence>
<evidence type="ECO:0000256" key="7">
    <source>
        <dbReference type="ARBA" id="ARBA00022801"/>
    </source>
</evidence>
<keyword evidence="6" id="KW-0227">DNA damage</keyword>
<dbReference type="GO" id="GO:0035539">
    <property type="term" value="F:8-oxo-7,8-dihydrodeoxyguanosine triphosphate pyrophosphatase activity"/>
    <property type="evidence" value="ECO:0007669"/>
    <property type="project" value="UniProtKB-EC"/>
</dbReference>
<feature type="binding site" evidence="17">
    <location>
        <position position="26"/>
    </location>
    <ligand>
        <name>8-oxo-dGTP</name>
        <dbReference type="ChEBI" id="CHEBI:77896"/>
    </ligand>
</feature>
<dbReference type="SUPFAM" id="SSF55811">
    <property type="entry name" value="Nudix"/>
    <property type="match status" value="1"/>
</dbReference>
<dbReference type="GO" id="GO:0044715">
    <property type="term" value="F:8-oxo-dGDP phosphatase activity"/>
    <property type="evidence" value="ECO:0007669"/>
    <property type="project" value="TreeGrafter"/>
</dbReference>
<dbReference type="PANTHER" id="PTHR47707:SF1">
    <property type="entry name" value="NUDIX HYDROLASE FAMILY PROTEIN"/>
    <property type="match status" value="1"/>
</dbReference>
<reference evidence="20" key="1">
    <citation type="submission" date="2019-02" db="EMBL/GenBank/DDBJ databases">
        <authorList>
            <person name="Gruber-Vodicka R. H."/>
            <person name="Seah K. B. B."/>
        </authorList>
    </citation>
    <scope>NUCLEOTIDE SEQUENCE</scope>
    <source>
        <strain evidence="20">BECK_BY1</strain>
    </source>
</reference>
<dbReference type="GO" id="GO:0009228">
    <property type="term" value="P:thiamine biosynthetic process"/>
    <property type="evidence" value="ECO:0007669"/>
    <property type="project" value="UniProtKB-KW"/>
</dbReference>
<dbReference type="NCBIfam" id="TIGR00586">
    <property type="entry name" value="mutt"/>
    <property type="match status" value="1"/>
</dbReference>
<evidence type="ECO:0000256" key="11">
    <source>
        <dbReference type="ARBA" id="ARBA00036904"/>
    </source>
</evidence>
<dbReference type="PROSITE" id="PS00893">
    <property type="entry name" value="NUDIX_BOX"/>
    <property type="match status" value="1"/>
</dbReference>
<feature type="binding site" evidence="17">
    <location>
        <position position="31"/>
    </location>
    <ligand>
        <name>8-oxo-dGTP</name>
        <dbReference type="ChEBI" id="CHEBI:77896"/>
    </ligand>
</feature>
<dbReference type="GO" id="GO:0006260">
    <property type="term" value="P:DNA replication"/>
    <property type="evidence" value="ECO:0007669"/>
    <property type="project" value="UniProtKB-KW"/>
</dbReference>
<dbReference type="Gene3D" id="3.20.20.70">
    <property type="entry name" value="Aldolase class I"/>
    <property type="match status" value="1"/>
</dbReference>
<keyword evidence="9" id="KW-0234">DNA repair</keyword>
<gene>
    <name evidence="20" type="ORF">BECKTUN1418D_GA0071000_105913</name>
</gene>
<dbReference type="EMBL" id="CAADFX010000059">
    <property type="protein sequence ID" value="VFK57128.1"/>
    <property type="molecule type" value="Genomic_DNA"/>
</dbReference>
<keyword evidence="8 18" id="KW-0460">Magnesium</keyword>
<comment type="catalytic activity">
    <reaction evidence="10">
        <text>8-oxo-dGTP + H2O = 8-oxo-dGMP + diphosphate + H(+)</text>
        <dbReference type="Rhea" id="RHEA:31575"/>
        <dbReference type="ChEBI" id="CHEBI:15377"/>
        <dbReference type="ChEBI" id="CHEBI:15378"/>
        <dbReference type="ChEBI" id="CHEBI:33019"/>
        <dbReference type="ChEBI" id="CHEBI:63224"/>
        <dbReference type="ChEBI" id="CHEBI:77896"/>
        <dbReference type="EC" id="3.6.1.55"/>
    </reaction>
</comment>
<keyword evidence="5 18" id="KW-0479">Metal-binding</keyword>
<evidence type="ECO:0000256" key="3">
    <source>
        <dbReference type="ARBA" id="ARBA00022457"/>
    </source>
</evidence>
<evidence type="ECO:0000256" key="12">
    <source>
        <dbReference type="ARBA" id="ARBA00038905"/>
    </source>
</evidence>
<feature type="binding site" evidence="18">
    <location>
        <position position="60"/>
    </location>
    <ligand>
        <name>Mg(2+)</name>
        <dbReference type="ChEBI" id="CHEBI:18420"/>
    </ligand>
</feature>
<dbReference type="PROSITE" id="PS51462">
    <property type="entry name" value="NUDIX"/>
    <property type="match status" value="1"/>
</dbReference>
<dbReference type="EC" id="3.6.1.55" evidence="12"/>
<dbReference type="InterPro" id="IPR000086">
    <property type="entry name" value="NUDIX_hydrolase_dom"/>
</dbReference>
<dbReference type="Pfam" id="PF02581">
    <property type="entry name" value="TMP-TENI"/>
    <property type="match status" value="1"/>
</dbReference>
<dbReference type="GO" id="GO:0044716">
    <property type="term" value="F:8-oxo-GDP phosphatase activity"/>
    <property type="evidence" value="ECO:0007669"/>
    <property type="project" value="TreeGrafter"/>
</dbReference>
<evidence type="ECO:0000256" key="15">
    <source>
        <dbReference type="ARBA" id="ARBA00041979"/>
    </source>
</evidence>
<proteinExistence type="inferred from homology"/>
<dbReference type="PRINTS" id="PR01401">
    <property type="entry name" value="MUTATORMUTT"/>
</dbReference>
<dbReference type="Gene3D" id="3.90.79.10">
    <property type="entry name" value="Nucleoside Triphosphate Pyrophosphohydrolase"/>
    <property type="match status" value="1"/>
</dbReference>
<evidence type="ECO:0000256" key="5">
    <source>
        <dbReference type="ARBA" id="ARBA00022723"/>
    </source>
</evidence>
<dbReference type="InterPro" id="IPR022998">
    <property type="entry name" value="ThiamineP_synth_TenI"/>
</dbReference>
<keyword evidence="3" id="KW-0515">Mutator protein</keyword>
<accession>A0A450ZTN5</accession>
<organism evidence="20">
    <name type="scientific">Candidatus Kentrum sp. TUN</name>
    <dbReference type="NCBI Taxonomy" id="2126343"/>
    <lineage>
        <taxon>Bacteria</taxon>
        <taxon>Pseudomonadati</taxon>
        <taxon>Pseudomonadota</taxon>
        <taxon>Gammaproteobacteria</taxon>
        <taxon>Candidatus Kentrum</taxon>
    </lineage>
</organism>
<dbReference type="AlphaFoldDB" id="A0A450ZTN5"/>
<dbReference type="InterPro" id="IPR020084">
    <property type="entry name" value="NUDIX_hydrolase_CS"/>
</dbReference>